<proteinExistence type="predicted"/>
<protein>
    <recommendedName>
        <fullName evidence="1">FAD-binding domain-containing protein</fullName>
    </recommendedName>
</protein>
<evidence type="ECO:0000259" key="1">
    <source>
        <dbReference type="Pfam" id="PF01494"/>
    </source>
</evidence>
<dbReference type="Pfam" id="PF01494">
    <property type="entry name" value="FAD_binding_3"/>
    <property type="match status" value="1"/>
</dbReference>
<sequence>MAHSLQILNFLRPPHGFSRESKYSITSNKRLITQVRAENREYNKNNNNKLKILIAGGGIAGLGFALMAKRSGFDVTVFEKDMTAIRGEGWDRGPIQLLSSALGLLEDVDKDVVREISKAGYVTGDRANGLADGITGNWFAKFDFQTPALKKGIPVTQVICRMELQRVLLNAVGQDFVINNSRVVDFVDHPSKVTVLLENGEKYEGDLLVGADGIRSTDHLTSDVGYVVGRNQKGDTYWGKIAEYCNEHCSFHPPRDGPSCRNHFNYMNKLLGKWIGMYS</sequence>
<dbReference type="SUPFAM" id="SSF51905">
    <property type="entry name" value="FAD/NAD(P)-binding domain"/>
    <property type="match status" value="1"/>
</dbReference>
<dbReference type="InterPro" id="IPR002938">
    <property type="entry name" value="FAD-bd"/>
</dbReference>
<dbReference type="InterPro" id="IPR036188">
    <property type="entry name" value="FAD/NAD-bd_sf"/>
</dbReference>
<dbReference type="Proteomes" id="UP001632038">
    <property type="component" value="Unassembled WGS sequence"/>
</dbReference>
<name>A0ABD3CYH9_9LAMI</name>
<feature type="domain" description="FAD-binding" evidence="1">
    <location>
        <begin position="50"/>
        <end position="217"/>
    </location>
</feature>
<dbReference type="PANTHER" id="PTHR46496:SF6">
    <property type="entry name" value="ZEAXANTHIN EPOXIDASE, CHLOROPLASTIC-LIKE ISOFORM X1"/>
    <property type="match status" value="1"/>
</dbReference>
<evidence type="ECO:0000313" key="2">
    <source>
        <dbReference type="EMBL" id="KAL3633881.1"/>
    </source>
</evidence>
<dbReference type="PANTHER" id="PTHR46496">
    <property type="match status" value="1"/>
</dbReference>
<dbReference type="PRINTS" id="PR00420">
    <property type="entry name" value="RNGMNOXGNASE"/>
</dbReference>
<gene>
    <name evidence="2" type="ORF">CASFOL_022643</name>
</gene>
<keyword evidence="3" id="KW-1185">Reference proteome</keyword>
<comment type="caution">
    <text evidence="2">The sequence shown here is derived from an EMBL/GenBank/DDBJ whole genome shotgun (WGS) entry which is preliminary data.</text>
</comment>
<reference evidence="3" key="1">
    <citation type="journal article" date="2024" name="IScience">
        <title>Strigolactones Initiate the Formation of Haustorium-like Structures in Castilleja.</title>
        <authorList>
            <person name="Buerger M."/>
            <person name="Peterson D."/>
            <person name="Chory J."/>
        </authorList>
    </citation>
    <scope>NUCLEOTIDE SEQUENCE [LARGE SCALE GENOMIC DNA]</scope>
</reference>
<dbReference type="EMBL" id="JAVIJP010000029">
    <property type="protein sequence ID" value="KAL3633881.1"/>
    <property type="molecule type" value="Genomic_DNA"/>
</dbReference>
<evidence type="ECO:0000313" key="3">
    <source>
        <dbReference type="Proteomes" id="UP001632038"/>
    </source>
</evidence>
<dbReference type="Gene3D" id="3.50.50.60">
    <property type="entry name" value="FAD/NAD(P)-binding domain"/>
    <property type="match status" value="1"/>
</dbReference>
<organism evidence="2 3">
    <name type="scientific">Castilleja foliolosa</name>
    <dbReference type="NCBI Taxonomy" id="1961234"/>
    <lineage>
        <taxon>Eukaryota</taxon>
        <taxon>Viridiplantae</taxon>
        <taxon>Streptophyta</taxon>
        <taxon>Embryophyta</taxon>
        <taxon>Tracheophyta</taxon>
        <taxon>Spermatophyta</taxon>
        <taxon>Magnoliopsida</taxon>
        <taxon>eudicotyledons</taxon>
        <taxon>Gunneridae</taxon>
        <taxon>Pentapetalae</taxon>
        <taxon>asterids</taxon>
        <taxon>lamiids</taxon>
        <taxon>Lamiales</taxon>
        <taxon>Orobanchaceae</taxon>
        <taxon>Pedicularideae</taxon>
        <taxon>Castillejinae</taxon>
        <taxon>Castilleja</taxon>
    </lineage>
</organism>
<dbReference type="AlphaFoldDB" id="A0ABD3CYH9"/>
<accession>A0ABD3CYH9</accession>